<dbReference type="Proteomes" id="UP000018692">
    <property type="component" value="Unassembled WGS sequence"/>
</dbReference>
<name>V8AU58_9LACT</name>
<evidence type="ECO:0000259" key="1">
    <source>
        <dbReference type="Pfam" id="PF21259"/>
    </source>
</evidence>
<dbReference type="EMBL" id="AVFE01000002">
    <property type="protein sequence ID" value="ETD05706.1"/>
    <property type="molecule type" value="Genomic_DNA"/>
</dbReference>
<reference evidence="2 3" key="1">
    <citation type="submission" date="2013-07" db="EMBL/GenBank/DDBJ databases">
        <title>Isolation of Lactococcus garvieae strain TRF1 from the fecal material of a timber rattlesnake.</title>
        <authorList>
            <person name="McLaughlin R.W."/>
            <person name="Cochran P.A."/>
            <person name="Dowd S.E."/>
        </authorList>
    </citation>
    <scope>NUCLEOTIDE SEQUENCE [LARGE SCALE GENOMIC DNA]</scope>
    <source>
        <strain evidence="2 3">TRF1</strain>
    </source>
</reference>
<dbReference type="PATRIC" id="fig|1380772.3.peg.240"/>
<organism evidence="2 3">
    <name type="scientific">Lactococcus garvieae TRF1</name>
    <dbReference type="NCBI Taxonomy" id="1380772"/>
    <lineage>
        <taxon>Bacteria</taxon>
        <taxon>Bacillati</taxon>
        <taxon>Bacillota</taxon>
        <taxon>Bacilli</taxon>
        <taxon>Lactobacillales</taxon>
        <taxon>Streptococcaceae</taxon>
        <taxon>Lactococcus</taxon>
    </lineage>
</organism>
<dbReference type="Pfam" id="PF21259">
    <property type="entry name" value="Rgg_C"/>
    <property type="match status" value="1"/>
</dbReference>
<gene>
    <name evidence="2" type="ORF">N568_0101135</name>
</gene>
<feature type="domain" description="HTH-type transcriptional regulator Rgg C-terminal" evidence="1">
    <location>
        <begin position="36"/>
        <end position="210"/>
    </location>
</feature>
<evidence type="ECO:0000313" key="2">
    <source>
        <dbReference type="EMBL" id="ETD05706.1"/>
    </source>
</evidence>
<accession>V8AU58</accession>
<protein>
    <recommendedName>
        <fullName evidence="1">HTH-type transcriptional regulator Rgg C-terminal domain-containing protein</fullName>
    </recommendedName>
</protein>
<proteinExistence type="predicted"/>
<dbReference type="NCBIfam" id="TIGR01716">
    <property type="entry name" value="RGG_Cterm"/>
    <property type="match status" value="1"/>
</dbReference>
<evidence type="ECO:0000313" key="3">
    <source>
        <dbReference type="Proteomes" id="UP000018692"/>
    </source>
</evidence>
<dbReference type="AlphaFoldDB" id="V8AU58"/>
<sequence length="225" mass="26442">MGYSLSDFDNHLNFYSPTDTTHILKEIENAVLLKDTQKLKEIQNTCLQIDQKYIAISIKFLLEEGMIEEKEKIINYLYETKAFGIKELSIFYSVVSQLTPHDILNIMKRLRYYGKGMANSETYHHHLAHLILKVILVLSNYRLKEESYFFLQRFETLNLAQSMLLRNLFKMTKGLWEYNFDNKEIGIQKVEKGLEILHLGARPEVATFYQEKFGKLMILNGSILE</sequence>
<dbReference type="InterPro" id="IPR010057">
    <property type="entry name" value="Transcription_activator_Rgg_C"/>
</dbReference>
<comment type="caution">
    <text evidence="2">The sequence shown here is derived from an EMBL/GenBank/DDBJ whole genome shotgun (WGS) entry which is preliminary data.</text>
</comment>